<accession>A0A4S2N7X2</accession>
<gene>
    <name evidence="3" type="ORF">EX30DRAFT_337770</name>
</gene>
<dbReference type="EMBL" id="ML220112">
    <property type="protein sequence ID" value="TGZ85407.1"/>
    <property type="molecule type" value="Genomic_DNA"/>
</dbReference>
<feature type="signal peptide" evidence="2">
    <location>
        <begin position="1"/>
        <end position="23"/>
    </location>
</feature>
<keyword evidence="2" id="KW-0732">Signal</keyword>
<sequence length="135" mass="13339">MQLKTITFGAFVTLASFAATTLAQDGQVYYVTITTTECDSVTVPPGSQPSGQVPGIVVPPPGSSSKPAAPPGVTNSAVVPAPGVSNPSVTVSRATNVTVVTPTSKPTTSAKGDAGTLKLNGLLLGVAVAAVMAFL</sequence>
<name>A0A4S2N7X2_9PEZI</name>
<dbReference type="InParanoid" id="A0A4S2N7X2"/>
<organism evidence="3 4">
    <name type="scientific">Ascodesmis nigricans</name>
    <dbReference type="NCBI Taxonomy" id="341454"/>
    <lineage>
        <taxon>Eukaryota</taxon>
        <taxon>Fungi</taxon>
        <taxon>Dikarya</taxon>
        <taxon>Ascomycota</taxon>
        <taxon>Pezizomycotina</taxon>
        <taxon>Pezizomycetes</taxon>
        <taxon>Pezizales</taxon>
        <taxon>Ascodesmidaceae</taxon>
        <taxon>Ascodesmis</taxon>
    </lineage>
</organism>
<protein>
    <recommendedName>
        <fullName evidence="5">GPI anchored protein</fullName>
    </recommendedName>
</protein>
<feature type="region of interest" description="Disordered" evidence="1">
    <location>
        <begin position="42"/>
        <end position="85"/>
    </location>
</feature>
<dbReference type="Proteomes" id="UP000298138">
    <property type="component" value="Unassembled WGS sequence"/>
</dbReference>
<evidence type="ECO:0000313" key="4">
    <source>
        <dbReference type="Proteomes" id="UP000298138"/>
    </source>
</evidence>
<proteinExistence type="predicted"/>
<keyword evidence="4" id="KW-1185">Reference proteome</keyword>
<feature type="compositionally biased region" description="Low complexity" evidence="1">
    <location>
        <begin position="43"/>
        <end position="56"/>
    </location>
</feature>
<evidence type="ECO:0000256" key="2">
    <source>
        <dbReference type="SAM" id="SignalP"/>
    </source>
</evidence>
<evidence type="ECO:0000313" key="3">
    <source>
        <dbReference type="EMBL" id="TGZ85407.1"/>
    </source>
</evidence>
<evidence type="ECO:0000256" key="1">
    <source>
        <dbReference type="SAM" id="MobiDB-lite"/>
    </source>
</evidence>
<dbReference type="AlphaFoldDB" id="A0A4S2N7X2"/>
<feature type="compositionally biased region" description="Low complexity" evidence="1">
    <location>
        <begin position="63"/>
        <end position="73"/>
    </location>
</feature>
<evidence type="ECO:0008006" key="5">
    <source>
        <dbReference type="Google" id="ProtNLM"/>
    </source>
</evidence>
<reference evidence="3 4" key="1">
    <citation type="submission" date="2019-04" db="EMBL/GenBank/DDBJ databases">
        <title>Comparative genomics and transcriptomics to analyze fruiting body development in filamentous ascomycetes.</title>
        <authorList>
            <consortium name="DOE Joint Genome Institute"/>
            <person name="Lutkenhaus R."/>
            <person name="Traeger S."/>
            <person name="Breuer J."/>
            <person name="Kuo A."/>
            <person name="Lipzen A."/>
            <person name="Pangilinan J."/>
            <person name="Dilworth D."/>
            <person name="Sandor L."/>
            <person name="Poggeler S."/>
            <person name="Barry K."/>
            <person name="Grigoriev I.V."/>
            <person name="Nowrousian M."/>
        </authorList>
    </citation>
    <scope>NUCLEOTIDE SEQUENCE [LARGE SCALE GENOMIC DNA]</scope>
    <source>
        <strain evidence="3 4">CBS 389.68</strain>
    </source>
</reference>
<feature type="chain" id="PRO_5020567973" description="GPI anchored protein" evidence="2">
    <location>
        <begin position="24"/>
        <end position="135"/>
    </location>
</feature>